<dbReference type="SUPFAM" id="SSF53383">
    <property type="entry name" value="PLP-dependent transferases"/>
    <property type="match status" value="1"/>
</dbReference>
<keyword evidence="10" id="KW-1185">Reference proteome</keyword>
<keyword evidence="3" id="KW-0210">Decarboxylase</keyword>
<sequence length="516" mass="56201">MTADHPHILPTSSTHTAPDTARGWQEAPLADALLSLARRDVTSFHALPLSHGDSLRDSRLRERYTALFGDPYLSADVSYSGAMLDSYFRPRGPLLRAQRLAAQAFGADHTLFLSGGTTTANRVALGALTRPGERVLADRSCHQSVHFTLPGLGAHVDYAPVRGCCERCPREFADVPALLRMYTEAHEAGRPYGTVVLSAASYDGVRYDLPAVLGTLAEVGADVRVVVDEAWGAAHHFHPELRRLTALDAFRVLRGAGAADRMEMAVTHSAHKSLSAPRQGSYLHLMDARTPTHSPTLRERAARELFQQHTTSPSWPVLAGLDLARAQASAEGERLLRRSVDLAHTITSEIDVDPGLSGYEVLDSDARMLENLLVADDPLRVMVSVRGLGLSASEFRRRLFDEHGVYIARECGDAVLLHVHIGVSEGAVQRLLEAMRTIQSTHRAATVFAEGEPSDRFIVAYPPGIPIALPGERLDASHRREIASLREKGSEIYSFPGRESSLSHLPSPSPSQAETD</sequence>
<gene>
    <name evidence="9" type="ORF">OFY01_13230</name>
</gene>
<evidence type="ECO:0000259" key="7">
    <source>
        <dbReference type="Pfam" id="PF01276"/>
    </source>
</evidence>
<dbReference type="InterPro" id="IPR008286">
    <property type="entry name" value="Prn/Lys/Arg_de-COase_C"/>
</dbReference>
<dbReference type="GO" id="GO:0008483">
    <property type="term" value="F:transaminase activity"/>
    <property type="evidence" value="ECO:0007669"/>
    <property type="project" value="UniProtKB-KW"/>
</dbReference>
<dbReference type="PANTHER" id="PTHR43277:SF4">
    <property type="entry name" value="ARGININE DECARBOXYLASE"/>
    <property type="match status" value="1"/>
</dbReference>
<evidence type="ECO:0000313" key="9">
    <source>
        <dbReference type="EMBL" id="MCX3060707.1"/>
    </source>
</evidence>
<dbReference type="InterPro" id="IPR015421">
    <property type="entry name" value="PyrdxlP-dep_Trfase_major"/>
</dbReference>
<feature type="region of interest" description="Disordered" evidence="6">
    <location>
        <begin position="491"/>
        <end position="516"/>
    </location>
</feature>
<dbReference type="Proteomes" id="UP001163064">
    <property type="component" value="Unassembled WGS sequence"/>
</dbReference>
<evidence type="ECO:0000256" key="6">
    <source>
        <dbReference type="SAM" id="MobiDB-lite"/>
    </source>
</evidence>
<keyword evidence="4" id="KW-0663">Pyridoxal phosphate</keyword>
<evidence type="ECO:0000259" key="8">
    <source>
        <dbReference type="Pfam" id="PF03711"/>
    </source>
</evidence>
<feature type="region of interest" description="Disordered" evidence="6">
    <location>
        <begin position="1"/>
        <end position="21"/>
    </location>
</feature>
<evidence type="ECO:0000313" key="10">
    <source>
        <dbReference type="Proteomes" id="UP001163064"/>
    </source>
</evidence>
<dbReference type="Pfam" id="PF01276">
    <property type="entry name" value="OKR_DC_1"/>
    <property type="match status" value="1"/>
</dbReference>
<name>A0ABT3TUJ3_9ACTN</name>
<reference evidence="9" key="1">
    <citation type="submission" date="2022-10" db="EMBL/GenBank/DDBJ databases">
        <title>Streptomyces beihaiensis sp. nov., a chitin degrading actinobacterium, isolated from shrimp pond soil.</title>
        <authorList>
            <person name="Xie J."/>
            <person name="Shen N."/>
        </authorList>
    </citation>
    <scope>NUCLEOTIDE SEQUENCE</scope>
    <source>
        <strain evidence="9">GXMU-J5</strain>
    </source>
</reference>
<keyword evidence="5" id="KW-0456">Lyase</keyword>
<evidence type="ECO:0000256" key="1">
    <source>
        <dbReference type="ARBA" id="ARBA00001933"/>
    </source>
</evidence>
<dbReference type="PANTHER" id="PTHR43277">
    <property type="entry name" value="ARGININE DECARBOXYLASE"/>
    <property type="match status" value="1"/>
</dbReference>
<proteinExistence type="inferred from homology"/>
<comment type="cofactor">
    <cofactor evidence="1">
        <name>pyridoxal 5'-phosphate</name>
        <dbReference type="ChEBI" id="CHEBI:597326"/>
    </cofactor>
</comment>
<dbReference type="InterPro" id="IPR000310">
    <property type="entry name" value="Orn/Lys/Arg_deCO2ase_major_dom"/>
</dbReference>
<dbReference type="Gene3D" id="3.40.640.10">
    <property type="entry name" value="Type I PLP-dependent aspartate aminotransferase-like (Major domain)"/>
    <property type="match status" value="1"/>
</dbReference>
<dbReference type="InterPro" id="IPR052357">
    <property type="entry name" value="Orn_Lys_Arg_decarboxylase-I"/>
</dbReference>
<protein>
    <submittedName>
        <fullName evidence="9">Aminotransferase class I/II-fold pyridoxal phosphate-dependent enzyme</fullName>
    </submittedName>
</protein>
<evidence type="ECO:0000256" key="5">
    <source>
        <dbReference type="ARBA" id="ARBA00023239"/>
    </source>
</evidence>
<accession>A0ABT3TUJ3</accession>
<evidence type="ECO:0000256" key="4">
    <source>
        <dbReference type="ARBA" id="ARBA00022898"/>
    </source>
</evidence>
<comment type="similarity">
    <text evidence="2">Belongs to the Orn/Lys/Arg decarboxylase class-I family.</text>
</comment>
<dbReference type="Pfam" id="PF03711">
    <property type="entry name" value="OKR_DC_1_C"/>
    <property type="match status" value="1"/>
</dbReference>
<evidence type="ECO:0000256" key="2">
    <source>
        <dbReference type="ARBA" id="ARBA00010671"/>
    </source>
</evidence>
<organism evidence="9 10">
    <name type="scientific">Streptomyces beihaiensis</name>
    <dbReference type="NCBI Taxonomy" id="2984495"/>
    <lineage>
        <taxon>Bacteria</taxon>
        <taxon>Bacillati</taxon>
        <taxon>Actinomycetota</taxon>
        <taxon>Actinomycetes</taxon>
        <taxon>Kitasatosporales</taxon>
        <taxon>Streptomycetaceae</taxon>
        <taxon>Streptomyces</taxon>
    </lineage>
</organism>
<dbReference type="EMBL" id="JAPHNL010000119">
    <property type="protein sequence ID" value="MCX3060707.1"/>
    <property type="molecule type" value="Genomic_DNA"/>
</dbReference>
<feature type="domain" description="Orn/Lys/Arg decarboxylases family 1 pyridoxal-P attachment site" evidence="7">
    <location>
        <begin position="28"/>
        <end position="352"/>
    </location>
</feature>
<feature type="domain" description="Orn/Lys/Arg decarboxylase C-terminal" evidence="8">
    <location>
        <begin position="455"/>
        <end position="500"/>
    </location>
</feature>
<dbReference type="Gene3D" id="3.90.105.10">
    <property type="entry name" value="Molybdopterin biosynthesis moea protein, domain 2"/>
    <property type="match status" value="1"/>
</dbReference>
<dbReference type="RefSeq" id="WP_266599519.1">
    <property type="nucleotide sequence ID" value="NZ_JAPHNL010000119.1"/>
</dbReference>
<keyword evidence="9" id="KW-0808">Transferase</keyword>
<comment type="caution">
    <text evidence="9">The sequence shown here is derived from an EMBL/GenBank/DDBJ whole genome shotgun (WGS) entry which is preliminary data.</text>
</comment>
<dbReference type="InterPro" id="IPR015424">
    <property type="entry name" value="PyrdxlP-dep_Trfase"/>
</dbReference>
<keyword evidence="9" id="KW-0032">Aminotransferase</keyword>
<evidence type="ECO:0000256" key="3">
    <source>
        <dbReference type="ARBA" id="ARBA00022793"/>
    </source>
</evidence>